<reference evidence="5" key="1">
    <citation type="submission" date="2020-05" db="EMBL/GenBank/DDBJ databases">
        <title>Fertoebacter nigrum gen. nov., sp. nov., a new member of the family Rhodobacteraceae.</title>
        <authorList>
            <person name="Szuroczki S."/>
            <person name="Abbaszade G."/>
            <person name="Buni D."/>
            <person name="Schumann P."/>
            <person name="Toth E."/>
        </authorList>
    </citation>
    <scope>NUCLEOTIDE SEQUENCE</scope>
    <source>
        <strain evidence="5">RG-N-1a</strain>
    </source>
</reference>
<feature type="binding site" evidence="3">
    <location>
        <position position="42"/>
    </location>
    <ligand>
        <name>substrate</name>
    </ligand>
</feature>
<name>A0A8X8KQF3_9RHOB</name>
<keyword evidence="6" id="KW-1185">Reference proteome</keyword>
<dbReference type="SUPFAM" id="SSF48600">
    <property type="entry name" value="Chorismate mutase II"/>
    <property type="match status" value="1"/>
</dbReference>
<feature type="binding site" evidence="3">
    <location>
        <position position="91"/>
    </location>
    <ligand>
        <name>substrate</name>
    </ligand>
</feature>
<dbReference type="InterPro" id="IPR036263">
    <property type="entry name" value="Chorismate_II_sf"/>
</dbReference>
<dbReference type="EC" id="5.4.99.5" evidence="1"/>
<protein>
    <recommendedName>
        <fullName evidence="1">chorismate mutase</fullName>
        <ecNumber evidence="1">5.4.99.5</ecNumber>
    </recommendedName>
</protein>
<dbReference type="PROSITE" id="PS51168">
    <property type="entry name" value="CHORISMATE_MUT_2"/>
    <property type="match status" value="1"/>
</dbReference>
<dbReference type="AlphaFoldDB" id="A0A8X8KQF3"/>
<evidence type="ECO:0000259" key="4">
    <source>
        <dbReference type="PROSITE" id="PS51168"/>
    </source>
</evidence>
<evidence type="ECO:0000256" key="1">
    <source>
        <dbReference type="ARBA" id="ARBA00012404"/>
    </source>
</evidence>
<dbReference type="GO" id="GO:0046417">
    <property type="term" value="P:chorismate metabolic process"/>
    <property type="evidence" value="ECO:0007669"/>
    <property type="project" value="InterPro"/>
</dbReference>
<accession>A0A8X8KQF3</accession>
<feature type="binding site" evidence="3">
    <location>
        <position position="14"/>
    </location>
    <ligand>
        <name>substrate</name>
    </ligand>
</feature>
<dbReference type="Gene3D" id="1.20.59.10">
    <property type="entry name" value="Chorismate mutase"/>
    <property type="match status" value="1"/>
</dbReference>
<feature type="domain" description="Chorismate mutase" evidence="4">
    <location>
        <begin position="4"/>
        <end position="95"/>
    </location>
</feature>
<dbReference type="InterPro" id="IPR002701">
    <property type="entry name" value="CM_II_prokaryot"/>
</dbReference>
<proteinExistence type="predicted"/>
<dbReference type="GO" id="GO:0016835">
    <property type="term" value="F:carbon-oxygen lyase activity"/>
    <property type="evidence" value="ECO:0007669"/>
    <property type="project" value="InterPro"/>
</dbReference>
<comment type="caution">
    <text evidence="5">The sequence shown here is derived from an EMBL/GenBank/DDBJ whole genome shotgun (WGS) entry which is preliminary data.</text>
</comment>
<evidence type="ECO:0000256" key="2">
    <source>
        <dbReference type="ARBA" id="ARBA00023235"/>
    </source>
</evidence>
<evidence type="ECO:0000313" key="6">
    <source>
        <dbReference type="Proteomes" id="UP000484076"/>
    </source>
</evidence>
<dbReference type="PIRSF" id="PIRSF029775">
    <property type="entry name" value="Isochor_pyr_lyas"/>
    <property type="match status" value="1"/>
</dbReference>
<dbReference type="GO" id="GO:0009697">
    <property type="term" value="P:salicylic acid biosynthetic process"/>
    <property type="evidence" value="ECO:0007669"/>
    <property type="project" value="InterPro"/>
</dbReference>
<dbReference type="PANTHER" id="PTHR38041">
    <property type="entry name" value="CHORISMATE MUTASE"/>
    <property type="match status" value="1"/>
</dbReference>
<dbReference type="RefSeq" id="WP_152828324.1">
    <property type="nucleotide sequence ID" value="NZ_WHUT02000012.1"/>
</dbReference>
<dbReference type="InterPro" id="IPR051331">
    <property type="entry name" value="Chorismate_mutase-related"/>
</dbReference>
<dbReference type="SMART" id="SM00830">
    <property type="entry name" value="CM_2"/>
    <property type="match status" value="1"/>
</dbReference>
<sequence>MQAPQDCKDMTQLRAAIDTLDAEIVAALARRMAYIDRAIVLKPGAGLPARIDARVEEVVAKVRGRAMAEGLDPALAESLWRRLIDWSITREEAVLGKGLLPKRRAE</sequence>
<dbReference type="Pfam" id="PF01817">
    <property type="entry name" value="CM_2"/>
    <property type="match status" value="1"/>
</dbReference>
<dbReference type="PANTHER" id="PTHR38041:SF1">
    <property type="entry name" value="CHORISMATE MUTASE"/>
    <property type="match status" value="1"/>
</dbReference>
<dbReference type="EMBL" id="WHUT02000012">
    <property type="protein sequence ID" value="NUB46155.1"/>
    <property type="molecule type" value="Genomic_DNA"/>
</dbReference>
<organism evidence="5 6">
    <name type="scientific">Fertoeibacter niger</name>
    <dbReference type="NCBI Taxonomy" id="2656921"/>
    <lineage>
        <taxon>Bacteria</taxon>
        <taxon>Pseudomonadati</taxon>
        <taxon>Pseudomonadota</taxon>
        <taxon>Alphaproteobacteria</taxon>
        <taxon>Rhodobacterales</taxon>
        <taxon>Paracoccaceae</taxon>
        <taxon>Fertoeibacter</taxon>
    </lineage>
</organism>
<dbReference type="InterPro" id="IPR008241">
    <property type="entry name" value="Isochorismate_pyruvate-lyase"/>
</dbReference>
<feature type="binding site" evidence="3">
    <location>
        <position position="31"/>
    </location>
    <ligand>
        <name>substrate</name>
    </ligand>
</feature>
<gene>
    <name evidence="5" type="ORF">GEU84_017310</name>
</gene>
<evidence type="ECO:0000313" key="5">
    <source>
        <dbReference type="EMBL" id="NUB46155.1"/>
    </source>
</evidence>
<dbReference type="InterPro" id="IPR036979">
    <property type="entry name" value="CM_dom_sf"/>
</dbReference>
<evidence type="ECO:0000256" key="3">
    <source>
        <dbReference type="PIRSR" id="PIRSR029775-1"/>
    </source>
</evidence>
<dbReference type="Proteomes" id="UP000484076">
    <property type="component" value="Unassembled WGS sequence"/>
</dbReference>
<keyword evidence="2" id="KW-0413">Isomerase</keyword>
<dbReference type="GO" id="GO:0004106">
    <property type="term" value="F:chorismate mutase activity"/>
    <property type="evidence" value="ECO:0007669"/>
    <property type="project" value="UniProtKB-EC"/>
</dbReference>